<feature type="transmembrane region" description="Helical" evidence="1">
    <location>
        <begin position="73"/>
        <end position="92"/>
    </location>
</feature>
<evidence type="ECO:0008006" key="4">
    <source>
        <dbReference type="Google" id="ProtNLM"/>
    </source>
</evidence>
<keyword evidence="1" id="KW-0812">Transmembrane</keyword>
<accession>A0ABM6CNU4</accession>
<feature type="transmembrane region" description="Helical" evidence="1">
    <location>
        <begin position="28"/>
        <end position="53"/>
    </location>
</feature>
<name>A0ABM6CNU4_9BORD</name>
<proteinExistence type="predicted"/>
<evidence type="ECO:0000256" key="1">
    <source>
        <dbReference type="SAM" id="Phobius"/>
    </source>
</evidence>
<organism evidence="2 3">
    <name type="scientific">Bordetella bronchialis</name>
    <dbReference type="NCBI Taxonomy" id="463025"/>
    <lineage>
        <taxon>Bacteria</taxon>
        <taxon>Pseudomonadati</taxon>
        <taxon>Pseudomonadota</taxon>
        <taxon>Betaproteobacteria</taxon>
        <taxon>Burkholderiales</taxon>
        <taxon>Alcaligenaceae</taxon>
        <taxon>Bordetella</taxon>
    </lineage>
</organism>
<evidence type="ECO:0000313" key="2">
    <source>
        <dbReference type="EMBL" id="ANN65618.1"/>
    </source>
</evidence>
<keyword evidence="3" id="KW-1185">Reference proteome</keyword>
<feature type="transmembrane region" description="Helical" evidence="1">
    <location>
        <begin position="178"/>
        <end position="199"/>
    </location>
</feature>
<gene>
    <name evidence="2" type="ORF">BAU06_04290</name>
</gene>
<reference evidence="2 3" key="1">
    <citation type="submission" date="2016-06" db="EMBL/GenBank/DDBJ databases">
        <title>Complete genome sequences of Bordetella bronchialis and Bordetella flabilis.</title>
        <authorList>
            <person name="LiPuma J.J."/>
            <person name="Spilker T."/>
        </authorList>
    </citation>
    <scope>NUCLEOTIDE SEQUENCE [LARGE SCALE GENOMIC DNA]</scope>
    <source>
        <strain evidence="2 3">AU3182</strain>
    </source>
</reference>
<dbReference type="EMBL" id="CP016170">
    <property type="protein sequence ID" value="ANN65618.1"/>
    <property type="molecule type" value="Genomic_DNA"/>
</dbReference>
<keyword evidence="1" id="KW-1133">Transmembrane helix</keyword>
<sequence>MGAMMLPAVAPTLWRYRRALSPMSIHRAGALVLLAGAAYFAMWWAAGIAVYLAGVAVTALRTGVPEFARAMPYATAAMVMTAGVLQSSRWKARRLARCRLMSTPATGKAAAADVAGADVAGQRREDMGKAIRDGCRLGLHCIQSCAGLTAALLAVGMMDPYAMVAATAAVALERLSPPAWGAASRIGRAIMVLGLFLMARAIVA</sequence>
<dbReference type="Proteomes" id="UP000091897">
    <property type="component" value="Chromosome"/>
</dbReference>
<feature type="transmembrane region" description="Helical" evidence="1">
    <location>
        <begin position="137"/>
        <end position="158"/>
    </location>
</feature>
<evidence type="ECO:0000313" key="3">
    <source>
        <dbReference type="Proteomes" id="UP000091897"/>
    </source>
</evidence>
<keyword evidence="1" id="KW-0472">Membrane</keyword>
<dbReference type="Pfam" id="PF09948">
    <property type="entry name" value="PpoB2"/>
    <property type="match status" value="1"/>
</dbReference>
<protein>
    <recommendedName>
        <fullName evidence="4">DUF2182 domain-containing protein</fullName>
    </recommendedName>
</protein>
<dbReference type="InterPro" id="IPR018688">
    <property type="entry name" value="PpoB2-like"/>
</dbReference>